<dbReference type="InterPro" id="IPR016064">
    <property type="entry name" value="NAD/diacylglycerol_kinase_sf"/>
</dbReference>
<evidence type="ECO:0000313" key="15">
    <source>
        <dbReference type="Proteomes" id="UP001153620"/>
    </source>
</evidence>
<keyword evidence="5" id="KW-0677">Repeat</keyword>
<evidence type="ECO:0000256" key="10">
    <source>
        <dbReference type="RuleBase" id="RU361128"/>
    </source>
</evidence>
<organism evidence="14 15">
    <name type="scientific">Chironomus riparius</name>
    <dbReference type="NCBI Taxonomy" id="315576"/>
    <lineage>
        <taxon>Eukaryota</taxon>
        <taxon>Metazoa</taxon>
        <taxon>Ecdysozoa</taxon>
        <taxon>Arthropoda</taxon>
        <taxon>Hexapoda</taxon>
        <taxon>Insecta</taxon>
        <taxon>Pterygota</taxon>
        <taxon>Neoptera</taxon>
        <taxon>Endopterygota</taxon>
        <taxon>Diptera</taxon>
        <taxon>Nematocera</taxon>
        <taxon>Chironomoidea</taxon>
        <taxon>Chironomidae</taxon>
        <taxon>Chironominae</taxon>
        <taxon>Chironomus</taxon>
    </lineage>
</organism>
<reference evidence="14" key="2">
    <citation type="submission" date="2022-10" db="EMBL/GenBank/DDBJ databases">
        <authorList>
            <consortium name="ENA_rothamsted_submissions"/>
            <consortium name="culmorum"/>
            <person name="King R."/>
        </authorList>
    </citation>
    <scope>NUCLEOTIDE SEQUENCE</scope>
</reference>
<dbReference type="GO" id="GO:0004143">
    <property type="term" value="F:ATP-dependent diacylglycerol kinase activity"/>
    <property type="evidence" value="ECO:0007669"/>
    <property type="project" value="UniProtKB-EC"/>
</dbReference>
<dbReference type="SUPFAM" id="SSF111331">
    <property type="entry name" value="NAD kinase/diacylglycerol kinase-like"/>
    <property type="match status" value="1"/>
</dbReference>
<sequence length="527" mass="60078">MEFNLIVLILCMLVILWFILHYFAKPTVPISDRKKRHLWKTSLSTFDKDVLLFCNICEHLTSQFSFFCEYCSVACDKIECTKIADQSIRCKQQRDRNNNNASSNKHLYLKGNLSDTVCSICKSEIDGVHDVGIHGTKCIWCFKSFHDSCAKNDLICDFGQLQNVIIPPFSVKACRTSNAPKLHLKEITPIPEWKNWEPLIVIYNEASGSNDHEIATLFRRLLNPIQVISLTHRGPTEALEIIKLCPVKCRLLVCGGDGSVAWCLNTIKEMNLDDKVSVAICPQGTGNDLSRVLNWGSETYSCDFETPFTFLDNIISAETVLLDRWQIEMKYDHRVPVIRRLHHDKKLFMYNYCSIGVDALVTLNFHKARDSAFYVIKSKIINKLLYFIYGTQQVITQDCDGLHDHVEVVIDGIKQELPELQSVIMLNIDSWGAGCKLIDMIKETDKTFAEGHSIDDGQIEVFGVSSSFHIAQLQVGLTKPLKLGRAKEVQIRLKKILPIQIDGEPHFEIPCQITISKHSQARMLRRK</sequence>
<evidence type="ECO:0000256" key="4">
    <source>
        <dbReference type="ARBA" id="ARBA00022723"/>
    </source>
</evidence>
<dbReference type="Gene3D" id="3.40.50.10330">
    <property type="entry name" value="Probable inorganic polyphosphate/atp-NAD kinase, domain 1"/>
    <property type="match status" value="1"/>
</dbReference>
<dbReference type="AlphaFoldDB" id="A0A9N9RPF5"/>
<protein>
    <recommendedName>
        <fullName evidence="10">Diacylglycerol kinase</fullName>
        <shortName evidence="10">DAG kinase</shortName>
        <ecNumber evidence="10">2.7.1.107</ecNumber>
    </recommendedName>
</protein>
<dbReference type="PROSITE" id="PS50146">
    <property type="entry name" value="DAGK"/>
    <property type="match status" value="1"/>
</dbReference>
<dbReference type="SMART" id="SM00046">
    <property type="entry name" value="DAGKc"/>
    <property type="match status" value="1"/>
</dbReference>
<keyword evidence="4" id="KW-0479">Metal-binding</keyword>
<feature type="transmembrane region" description="Helical" evidence="11">
    <location>
        <begin position="6"/>
        <end position="24"/>
    </location>
</feature>
<feature type="domain" description="Phorbol-ester/DAG-type" evidence="12">
    <location>
        <begin position="105"/>
        <end position="156"/>
    </location>
</feature>
<dbReference type="InterPro" id="IPR000756">
    <property type="entry name" value="Diacylglycerol_kin_accessory"/>
</dbReference>
<dbReference type="PANTHER" id="PTHR11255">
    <property type="entry name" value="DIACYLGLYCEROL KINASE"/>
    <property type="match status" value="1"/>
</dbReference>
<dbReference type="EMBL" id="OU895877">
    <property type="protein sequence ID" value="CAG9800663.1"/>
    <property type="molecule type" value="Genomic_DNA"/>
</dbReference>
<evidence type="ECO:0000256" key="5">
    <source>
        <dbReference type="ARBA" id="ARBA00022737"/>
    </source>
</evidence>
<feature type="domain" description="DAGKc" evidence="13">
    <location>
        <begin position="194"/>
        <end position="331"/>
    </location>
</feature>
<dbReference type="InterPro" id="IPR017438">
    <property type="entry name" value="ATP-NAD_kinase_N"/>
</dbReference>
<keyword evidence="11" id="KW-0472">Membrane</keyword>
<dbReference type="GO" id="GO:0046872">
    <property type="term" value="F:metal ion binding"/>
    <property type="evidence" value="ECO:0007669"/>
    <property type="project" value="UniProtKB-KW"/>
</dbReference>
<dbReference type="OrthoDB" id="242257at2759"/>
<keyword evidence="11" id="KW-1133">Transmembrane helix</keyword>
<keyword evidence="15" id="KW-1185">Reference proteome</keyword>
<dbReference type="Pfam" id="PF00781">
    <property type="entry name" value="DAGK_cat"/>
    <property type="match status" value="1"/>
</dbReference>
<proteinExistence type="inferred from homology"/>
<keyword evidence="6 10" id="KW-0547">Nucleotide-binding</keyword>
<evidence type="ECO:0000256" key="11">
    <source>
        <dbReference type="SAM" id="Phobius"/>
    </source>
</evidence>
<reference evidence="14" key="1">
    <citation type="submission" date="2022-01" db="EMBL/GenBank/DDBJ databases">
        <authorList>
            <person name="King R."/>
        </authorList>
    </citation>
    <scope>NUCLEOTIDE SEQUENCE</scope>
</reference>
<dbReference type="Pfam" id="PF00609">
    <property type="entry name" value="DAGK_acc"/>
    <property type="match status" value="1"/>
</dbReference>
<dbReference type="PROSITE" id="PS50081">
    <property type="entry name" value="ZF_DAG_PE_2"/>
    <property type="match status" value="1"/>
</dbReference>
<dbReference type="SMART" id="SM00109">
    <property type="entry name" value="C1"/>
    <property type="match status" value="2"/>
</dbReference>
<evidence type="ECO:0000256" key="9">
    <source>
        <dbReference type="ARBA" id="ARBA00022840"/>
    </source>
</evidence>
<comment type="similarity">
    <text evidence="2 10">Belongs to the eukaryotic diacylglycerol kinase family.</text>
</comment>
<dbReference type="GO" id="GO:0016020">
    <property type="term" value="C:membrane"/>
    <property type="evidence" value="ECO:0007669"/>
    <property type="project" value="TreeGrafter"/>
</dbReference>
<keyword evidence="11" id="KW-0812">Transmembrane</keyword>
<evidence type="ECO:0000256" key="8">
    <source>
        <dbReference type="ARBA" id="ARBA00022833"/>
    </source>
</evidence>
<dbReference type="InterPro" id="IPR037607">
    <property type="entry name" value="DGK"/>
</dbReference>
<evidence type="ECO:0000256" key="6">
    <source>
        <dbReference type="ARBA" id="ARBA00022741"/>
    </source>
</evidence>
<dbReference type="InterPro" id="IPR046349">
    <property type="entry name" value="C1-like_sf"/>
</dbReference>
<dbReference type="InterPro" id="IPR001206">
    <property type="entry name" value="Diacylglycerol_kinase_cat_dom"/>
</dbReference>
<evidence type="ECO:0000256" key="1">
    <source>
        <dbReference type="ARBA" id="ARBA00001383"/>
    </source>
</evidence>
<dbReference type="SUPFAM" id="SSF57889">
    <property type="entry name" value="Cysteine-rich domain"/>
    <property type="match status" value="1"/>
</dbReference>
<name>A0A9N9RPF5_9DIPT</name>
<accession>A0A9N9RPF5</accession>
<dbReference type="GO" id="GO:0007200">
    <property type="term" value="P:phospholipase C-activating G protein-coupled receptor signaling pathway"/>
    <property type="evidence" value="ECO:0007669"/>
    <property type="project" value="InterPro"/>
</dbReference>
<evidence type="ECO:0000256" key="3">
    <source>
        <dbReference type="ARBA" id="ARBA00022679"/>
    </source>
</evidence>
<dbReference type="EC" id="2.7.1.107" evidence="10"/>
<evidence type="ECO:0000256" key="7">
    <source>
        <dbReference type="ARBA" id="ARBA00022777"/>
    </source>
</evidence>
<dbReference type="Proteomes" id="UP001153620">
    <property type="component" value="Chromosome 1"/>
</dbReference>
<keyword evidence="3 10" id="KW-0808">Transferase</keyword>
<evidence type="ECO:0000313" key="14">
    <source>
        <dbReference type="EMBL" id="CAG9800663.1"/>
    </source>
</evidence>
<evidence type="ECO:0000259" key="12">
    <source>
        <dbReference type="PROSITE" id="PS50081"/>
    </source>
</evidence>
<dbReference type="PANTHER" id="PTHR11255:SF118">
    <property type="entry name" value="DIACYLGLYCEROL KINASE EPSILON"/>
    <property type="match status" value="1"/>
</dbReference>
<dbReference type="Gene3D" id="2.60.200.40">
    <property type="match status" value="1"/>
</dbReference>
<dbReference type="Gene3D" id="3.30.60.20">
    <property type="match status" value="1"/>
</dbReference>
<keyword evidence="7 10" id="KW-0418">Kinase</keyword>
<gene>
    <name evidence="14" type="ORF">CHIRRI_LOCUS3602</name>
</gene>
<keyword evidence="8" id="KW-0862">Zinc</keyword>
<dbReference type="InterPro" id="IPR002219">
    <property type="entry name" value="PKC_DAG/PE"/>
</dbReference>
<dbReference type="GO" id="GO:0005524">
    <property type="term" value="F:ATP binding"/>
    <property type="evidence" value="ECO:0007669"/>
    <property type="project" value="UniProtKB-KW"/>
</dbReference>
<comment type="catalytic activity">
    <reaction evidence="1 10">
        <text>a 1,2-diacyl-sn-glycerol + ATP = a 1,2-diacyl-sn-glycero-3-phosphate + ADP + H(+)</text>
        <dbReference type="Rhea" id="RHEA:10272"/>
        <dbReference type="ChEBI" id="CHEBI:15378"/>
        <dbReference type="ChEBI" id="CHEBI:17815"/>
        <dbReference type="ChEBI" id="CHEBI:30616"/>
        <dbReference type="ChEBI" id="CHEBI:58608"/>
        <dbReference type="ChEBI" id="CHEBI:456216"/>
        <dbReference type="EC" id="2.7.1.107"/>
    </reaction>
</comment>
<dbReference type="SMART" id="SM00045">
    <property type="entry name" value="DAGKa"/>
    <property type="match status" value="1"/>
</dbReference>
<evidence type="ECO:0000259" key="13">
    <source>
        <dbReference type="PROSITE" id="PS50146"/>
    </source>
</evidence>
<keyword evidence="9 10" id="KW-0067">ATP-binding</keyword>
<evidence type="ECO:0000256" key="2">
    <source>
        <dbReference type="ARBA" id="ARBA00009280"/>
    </source>
</evidence>